<dbReference type="AlphaFoldDB" id="A0A8T1R0V3"/>
<protein>
    <submittedName>
        <fullName evidence="1">Uncharacterized protein</fullName>
    </submittedName>
</protein>
<reference evidence="1" key="1">
    <citation type="submission" date="2020-12" db="EMBL/GenBank/DDBJ databases">
        <title>WGS assembly of Carya illinoinensis cv. Pawnee.</title>
        <authorList>
            <person name="Platts A."/>
            <person name="Shu S."/>
            <person name="Wright S."/>
            <person name="Barry K."/>
            <person name="Edger P."/>
            <person name="Pires J.C."/>
            <person name="Schmutz J."/>
        </authorList>
    </citation>
    <scope>NUCLEOTIDE SEQUENCE</scope>
    <source>
        <tissue evidence="1">Leaf</tissue>
    </source>
</reference>
<accession>A0A8T1R0V3</accession>
<keyword evidence="2" id="KW-1185">Reference proteome</keyword>
<proteinExistence type="predicted"/>
<dbReference type="EMBL" id="CM031811">
    <property type="protein sequence ID" value="KAG6660347.1"/>
    <property type="molecule type" value="Genomic_DNA"/>
</dbReference>
<evidence type="ECO:0000313" key="2">
    <source>
        <dbReference type="Proteomes" id="UP000811609"/>
    </source>
</evidence>
<comment type="caution">
    <text evidence="1">The sequence shown here is derived from an EMBL/GenBank/DDBJ whole genome shotgun (WGS) entry which is preliminary data.</text>
</comment>
<organism evidence="1 2">
    <name type="scientific">Carya illinoinensis</name>
    <name type="common">Pecan</name>
    <dbReference type="NCBI Taxonomy" id="32201"/>
    <lineage>
        <taxon>Eukaryota</taxon>
        <taxon>Viridiplantae</taxon>
        <taxon>Streptophyta</taxon>
        <taxon>Embryophyta</taxon>
        <taxon>Tracheophyta</taxon>
        <taxon>Spermatophyta</taxon>
        <taxon>Magnoliopsida</taxon>
        <taxon>eudicotyledons</taxon>
        <taxon>Gunneridae</taxon>
        <taxon>Pentapetalae</taxon>
        <taxon>rosids</taxon>
        <taxon>fabids</taxon>
        <taxon>Fagales</taxon>
        <taxon>Juglandaceae</taxon>
        <taxon>Carya</taxon>
    </lineage>
</organism>
<dbReference type="Proteomes" id="UP000811609">
    <property type="component" value="Chromosome 3"/>
</dbReference>
<gene>
    <name evidence="1" type="ORF">CIPAW_03G099500</name>
</gene>
<evidence type="ECO:0000313" key="1">
    <source>
        <dbReference type="EMBL" id="KAG6660347.1"/>
    </source>
</evidence>
<sequence>MFCTYVHTISGSSNLIEGSGRAYIVLPNGTKFCIDNALFSSQSRRNLLSFKDIRRNGCHIETINEGKKEHLPITKIISMQKLVLEKLYALSFGLYYTEMRTIESHVVMH</sequence>
<name>A0A8T1R0V3_CARIL</name>